<keyword evidence="1 7" id="KW-0723">Serine/threonine-protein kinase</keyword>
<evidence type="ECO:0000313" key="11">
    <source>
        <dbReference type="Proteomes" id="UP000634136"/>
    </source>
</evidence>
<proteinExistence type="inferred from homology"/>
<dbReference type="PROSITE" id="PS00107">
    <property type="entry name" value="PROTEIN_KINASE_ATP"/>
    <property type="match status" value="1"/>
</dbReference>
<keyword evidence="8" id="KW-0812">Transmembrane</keyword>
<evidence type="ECO:0000256" key="4">
    <source>
        <dbReference type="ARBA" id="ARBA00022777"/>
    </source>
</evidence>
<evidence type="ECO:0000313" key="10">
    <source>
        <dbReference type="EMBL" id="KAF7808853.1"/>
    </source>
</evidence>
<dbReference type="SMART" id="SM00220">
    <property type="entry name" value="S_TKc"/>
    <property type="match status" value="1"/>
</dbReference>
<evidence type="ECO:0000256" key="3">
    <source>
        <dbReference type="ARBA" id="ARBA00022741"/>
    </source>
</evidence>
<feature type="transmembrane region" description="Helical" evidence="8">
    <location>
        <begin position="140"/>
        <end position="162"/>
    </location>
</feature>
<dbReference type="PANTHER" id="PTHR46008:SF6">
    <property type="entry name" value="TYROSINE KINASE FAMILY PROTEIN"/>
    <property type="match status" value="1"/>
</dbReference>
<evidence type="ECO:0000256" key="5">
    <source>
        <dbReference type="ARBA" id="ARBA00022840"/>
    </source>
</evidence>
<keyword evidence="3 6" id="KW-0547">Nucleotide-binding</keyword>
<comment type="caution">
    <text evidence="10">The sequence shown here is derived from an EMBL/GenBank/DDBJ whole genome shotgun (WGS) entry which is preliminary data.</text>
</comment>
<keyword evidence="10" id="KW-0675">Receptor</keyword>
<protein>
    <submittedName>
        <fullName evidence="10">LEAF RUST 10 DISEASE-RESISTANCE LOCUS RECEPTOR-LIKE PROTEIN KINASE-like 1.1</fullName>
    </submittedName>
</protein>
<keyword evidence="4 10" id="KW-0418">Kinase</keyword>
<name>A0A834SQW0_9FABA</name>
<organism evidence="10 11">
    <name type="scientific">Senna tora</name>
    <dbReference type="NCBI Taxonomy" id="362788"/>
    <lineage>
        <taxon>Eukaryota</taxon>
        <taxon>Viridiplantae</taxon>
        <taxon>Streptophyta</taxon>
        <taxon>Embryophyta</taxon>
        <taxon>Tracheophyta</taxon>
        <taxon>Spermatophyta</taxon>
        <taxon>Magnoliopsida</taxon>
        <taxon>eudicotyledons</taxon>
        <taxon>Gunneridae</taxon>
        <taxon>Pentapetalae</taxon>
        <taxon>rosids</taxon>
        <taxon>fabids</taxon>
        <taxon>Fabales</taxon>
        <taxon>Fabaceae</taxon>
        <taxon>Caesalpinioideae</taxon>
        <taxon>Cassia clade</taxon>
        <taxon>Senna</taxon>
    </lineage>
</organism>
<dbReference type="InterPro" id="IPR011009">
    <property type="entry name" value="Kinase-like_dom_sf"/>
</dbReference>
<evidence type="ECO:0000256" key="6">
    <source>
        <dbReference type="PROSITE-ProRule" id="PRU10141"/>
    </source>
</evidence>
<feature type="domain" description="Protein kinase" evidence="9">
    <location>
        <begin position="215"/>
        <end position="457"/>
    </location>
</feature>
<dbReference type="SUPFAM" id="SSF56112">
    <property type="entry name" value="Protein kinase-like (PK-like)"/>
    <property type="match status" value="1"/>
</dbReference>
<dbReference type="Gene3D" id="3.30.200.20">
    <property type="entry name" value="Phosphorylase Kinase, domain 1"/>
    <property type="match status" value="1"/>
</dbReference>
<evidence type="ECO:0000256" key="2">
    <source>
        <dbReference type="ARBA" id="ARBA00022679"/>
    </source>
</evidence>
<evidence type="ECO:0000256" key="7">
    <source>
        <dbReference type="RuleBase" id="RU000304"/>
    </source>
</evidence>
<sequence length="457" mass="51335">MSFQIIDNITLFRCSNHNNNLKNNSTVPKFHFSRYNCPGFDLYFDDPHRKNDTTDHKSPPTSLSACSVIQLPLNTQPNASSTFNASDPFTFLTAEIRIEVALSEPCYVCYYLRGGRCRLEGELCSVHEGSGESTTPGYKILSGTATAAGSIVTMLFVLFFILHLKEQRYNWSGFLNQSRSVYFDIDPYTNPECQDVDYGVPVFSYEDLERATNSFDQSRELGSGGFGNVYYGKLEDAREVAIKRLYDHKRDSKRVKQFMNEIQILTRLRHRNLVSLYGCTSHSSQRLLQVYEYIPNGTLASHLANPGSLPWPVRMKIAIETASALTYLHASGIIHRDVKTNNILLDDNFCVKVGDFGISRLSPSGVTHVTTAPQGTMGYVDPEYQENCHLTDKSDVYSFGVVLIELISSLPAIDFERINVHEIKLANLAMNKVRGRAFSELVDPSLGFESDKDQSGN</sequence>
<dbReference type="Gene3D" id="1.10.510.10">
    <property type="entry name" value="Transferase(Phosphotransferase) domain 1"/>
    <property type="match status" value="1"/>
</dbReference>
<dbReference type="PROSITE" id="PS50011">
    <property type="entry name" value="PROTEIN_KINASE_DOM"/>
    <property type="match status" value="1"/>
</dbReference>
<feature type="binding site" evidence="6">
    <location>
        <position position="243"/>
    </location>
    <ligand>
        <name>ATP</name>
        <dbReference type="ChEBI" id="CHEBI:30616"/>
    </ligand>
</feature>
<dbReference type="AlphaFoldDB" id="A0A834SQW0"/>
<evidence type="ECO:0000256" key="1">
    <source>
        <dbReference type="ARBA" id="ARBA00022527"/>
    </source>
</evidence>
<dbReference type="Pfam" id="PF07714">
    <property type="entry name" value="PK_Tyr_Ser-Thr"/>
    <property type="match status" value="1"/>
</dbReference>
<comment type="similarity">
    <text evidence="7">Belongs to the protein kinase superfamily.</text>
</comment>
<keyword evidence="5 6" id="KW-0067">ATP-binding</keyword>
<dbReference type="InterPro" id="IPR017441">
    <property type="entry name" value="Protein_kinase_ATP_BS"/>
</dbReference>
<dbReference type="OrthoDB" id="4062651at2759"/>
<keyword evidence="8" id="KW-0472">Membrane</keyword>
<dbReference type="GO" id="GO:0004674">
    <property type="term" value="F:protein serine/threonine kinase activity"/>
    <property type="evidence" value="ECO:0007669"/>
    <property type="project" value="UniProtKB-KW"/>
</dbReference>
<gene>
    <name evidence="10" type="ORF">G2W53_035596</name>
</gene>
<accession>A0A834SQW0</accession>
<dbReference type="InterPro" id="IPR000719">
    <property type="entry name" value="Prot_kinase_dom"/>
</dbReference>
<dbReference type="PROSITE" id="PS00108">
    <property type="entry name" value="PROTEIN_KINASE_ST"/>
    <property type="match status" value="1"/>
</dbReference>
<evidence type="ECO:0000256" key="8">
    <source>
        <dbReference type="SAM" id="Phobius"/>
    </source>
</evidence>
<keyword evidence="11" id="KW-1185">Reference proteome</keyword>
<keyword evidence="8" id="KW-1133">Transmembrane helix</keyword>
<keyword evidence="2" id="KW-0808">Transferase</keyword>
<reference evidence="10" key="1">
    <citation type="submission" date="2020-09" db="EMBL/GenBank/DDBJ databases">
        <title>Genome-Enabled Discovery of Anthraquinone Biosynthesis in Senna tora.</title>
        <authorList>
            <person name="Kang S.-H."/>
            <person name="Pandey R.P."/>
            <person name="Lee C.-M."/>
            <person name="Sim J.-S."/>
            <person name="Jeong J.-T."/>
            <person name="Choi B.-S."/>
            <person name="Jung M."/>
            <person name="Ginzburg D."/>
            <person name="Zhao K."/>
            <person name="Won S.Y."/>
            <person name="Oh T.-J."/>
            <person name="Yu Y."/>
            <person name="Kim N.-H."/>
            <person name="Lee O.R."/>
            <person name="Lee T.-H."/>
            <person name="Bashyal P."/>
            <person name="Kim T.-S."/>
            <person name="Lee W.-H."/>
            <person name="Kawkins C."/>
            <person name="Kim C.-K."/>
            <person name="Kim J.S."/>
            <person name="Ahn B.O."/>
            <person name="Rhee S.Y."/>
            <person name="Sohng J.K."/>
        </authorList>
    </citation>
    <scope>NUCLEOTIDE SEQUENCE</scope>
    <source>
        <tissue evidence="10">Leaf</tissue>
    </source>
</reference>
<dbReference type="Proteomes" id="UP000634136">
    <property type="component" value="Unassembled WGS sequence"/>
</dbReference>
<dbReference type="PANTHER" id="PTHR46008">
    <property type="entry name" value="LEAF RUST 10 DISEASE-RESISTANCE LOCUS RECEPTOR-LIKE PROTEIN KINASE-LIKE 1.4"/>
    <property type="match status" value="1"/>
</dbReference>
<dbReference type="InterPro" id="IPR001245">
    <property type="entry name" value="Ser-Thr/Tyr_kinase_cat_dom"/>
</dbReference>
<dbReference type="GO" id="GO:0005524">
    <property type="term" value="F:ATP binding"/>
    <property type="evidence" value="ECO:0007669"/>
    <property type="project" value="UniProtKB-UniRule"/>
</dbReference>
<dbReference type="InterPro" id="IPR008271">
    <property type="entry name" value="Ser/Thr_kinase_AS"/>
</dbReference>
<dbReference type="EMBL" id="JAAIUW010000011">
    <property type="protein sequence ID" value="KAF7808853.1"/>
    <property type="molecule type" value="Genomic_DNA"/>
</dbReference>
<evidence type="ECO:0000259" key="9">
    <source>
        <dbReference type="PROSITE" id="PS50011"/>
    </source>
</evidence>